<evidence type="ECO:0000256" key="1">
    <source>
        <dbReference type="SAM" id="Phobius"/>
    </source>
</evidence>
<evidence type="ECO:0000313" key="3">
    <source>
        <dbReference type="Proteomes" id="UP000285793"/>
    </source>
</evidence>
<dbReference type="Gene3D" id="2.60.40.4150">
    <property type="entry name" value="Type VI secretion system, lipoprotein SciN"/>
    <property type="match status" value="1"/>
</dbReference>
<keyword evidence="2" id="KW-0449">Lipoprotein</keyword>
<dbReference type="Pfam" id="PF12790">
    <property type="entry name" value="T6SS-SciN"/>
    <property type="match status" value="1"/>
</dbReference>
<dbReference type="NCBIfam" id="TIGR03352">
    <property type="entry name" value="VI_chp_3"/>
    <property type="match status" value="1"/>
</dbReference>
<name>A0A423Y586_9ENTR</name>
<keyword evidence="1" id="KW-0472">Membrane</keyword>
<reference evidence="2 3" key="1">
    <citation type="journal article" date="2018" name="Front. Microbiol.">
        <title>An Investigation of an Acute Gastroenteritis Outbreak: Cronobacter sakazakii, a Potential Cause of Food-Borne Illness.</title>
        <authorList>
            <person name="Yong W."/>
            <person name="Guo B."/>
            <person name="Shi X."/>
            <person name="Cheng T."/>
            <person name="Chen M."/>
            <person name="Jiang X."/>
            <person name="Ye Y."/>
            <person name="Wang J."/>
            <person name="Xie G."/>
            <person name="Ding J."/>
        </authorList>
    </citation>
    <scope>NUCLEOTIDE SEQUENCE [LARGE SCALE GENOMIC DNA]</scope>
    <source>
        <strain evidence="2 3">S1</strain>
    </source>
</reference>
<sequence>MTDWNLSIRAAGFRHYRPSGWLICVFIALSMIVACKSAPSRDKTNIVELRLIAGPNMNLNSRGVASPLKVSIYALTNVEAFLDAGYLTITESPDPELKNQMRLIWEGMLRPGEKKHITVLTDKKTHTLGTIAAYREIQKAQWSEVYRLPEKQPAAWYQMLWPWHTEAPSQTVEMTFDKLHITIKGLNSENE</sequence>
<comment type="caution">
    <text evidence="2">The sequence shown here is derived from an EMBL/GenBank/DDBJ whole genome shotgun (WGS) entry which is preliminary data.</text>
</comment>
<organism evidence="2 3">
    <name type="scientific">Cronobacter malonaticus</name>
    <dbReference type="NCBI Taxonomy" id="413503"/>
    <lineage>
        <taxon>Bacteria</taxon>
        <taxon>Pseudomonadati</taxon>
        <taxon>Pseudomonadota</taxon>
        <taxon>Gammaproteobacteria</taxon>
        <taxon>Enterobacterales</taxon>
        <taxon>Enterobacteriaceae</taxon>
        <taxon>Cronobacter</taxon>
    </lineage>
</organism>
<accession>A0A423Y586</accession>
<dbReference type="PANTHER" id="PTHR37625:SF4">
    <property type="entry name" value="OUTER MEMBRANE LIPOPROTEIN"/>
    <property type="match status" value="1"/>
</dbReference>
<feature type="transmembrane region" description="Helical" evidence="1">
    <location>
        <begin position="20"/>
        <end position="38"/>
    </location>
</feature>
<keyword evidence="1" id="KW-0812">Transmembrane</keyword>
<proteinExistence type="predicted"/>
<dbReference type="InterPro" id="IPR038706">
    <property type="entry name" value="Type_VI_SciN-like_sf"/>
</dbReference>
<evidence type="ECO:0000313" key="2">
    <source>
        <dbReference type="EMBL" id="ROW65058.1"/>
    </source>
</evidence>
<dbReference type="PANTHER" id="PTHR37625">
    <property type="entry name" value="OUTER MEMBRANE LIPOPROTEIN-RELATED"/>
    <property type="match status" value="1"/>
</dbReference>
<keyword evidence="1" id="KW-1133">Transmembrane helix</keyword>
<protein>
    <submittedName>
        <fullName evidence="2">Type VI secretion system lipoprotein TssJ</fullName>
    </submittedName>
</protein>
<dbReference type="EMBL" id="PQJL01000001">
    <property type="protein sequence ID" value="ROW65058.1"/>
    <property type="molecule type" value="Genomic_DNA"/>
</dbReference>
<dbReference type="Proteomes" id="UP000285793">
    <property type="component" value="Unassembled WGS sequence"/>
</dbReference>
<dbReference type="AlphaFoldDB" id="A0A423Y586"/>
<dbReference type="InterPro" id="IPR017734">
    <property type="entry name" value="T6SS_SciN"/>
</dbReference>
<gene>
    <name evidence="2" type="ORF">C3E80_01510</name>
</gene>